<dbReference type="InterPro" id="IPR002813">
    <property type="entry name" value="Arg_biosynth_ArgJ"/>
</dbReference>
<dbReference type="GO" id="GO:0005737">
    <property type="term" value="C:cytoplasm"/>
    <property type="evidence" value="ECO:0007669"/>
    <property type="project" value="UniProtKB-SubCell"/>
</dbReference>
<evidence type="ECO:0000256" key="8">
    <source>
        <dbReference type="ARBA" id="ARBA00022813"/>
    </source>
</evidence>
<accession>A0A0F3NM51</accession>
<evidence type="ECO:0000256" key="3">
    <source>
        <dbReference type="ARBA" id="ARBA00011475"/>
    </source>
</evidence>
<dbReference type="FunFam" id="3.10.20.340:FF:000003">
    <property type="entry name" value="Arginine biosynthesis bifunctional protein ArgJ"/>
    <property type="match status" value="1"/>
</dbReference>
<dbReference type="GO" id="GO:0004358">
    <property type="term" value="F:L-glutamate N-acetyltransferase activity, acting on acetyl-L-ornithine as donor"/>
    <property type="evidence" value="ECO:0007669"/>
    <property type="project" value="UniProtKB-UniRule"/>
</dbReference>
<evidence type="ECO:0000256" key="2">
    <source>
        <dbReference type="ARBA" id="ARBA00006774"/>
    </source>
</evidence>
<comment type="subcellular location">
    <subcellularLocation>
        <location evidence="1 11">Cytoplasm</location>
    </subcellularLocation>
</comment>
<protein>
    <recommendedName>
        <fullName evidence="11">Arginine biosynthesis bifunctional protein ArgJ</fullName>
    </recommendedName>
    <domain>
        <recommendedName>
            <fullName evidence="11">Glutamate N-acetyltransferase</fullName>
            <ecNumber evidence="11">2.3.1.35</ecNumber>
        </recommendedName>
        <alternativeName>
            <fullName evidence="11">Ornithine acetyltransferase</fullName>
            <shortName evidence="11">OATase</shortName>
        </alternativeName>
        <alternativeName>
            <fullName evidence="11">Ornithine transacetylase</fullName>
        </alternativeName>
    </domain>
    <domain>
        <recommendedName>
            <fullName evidence="11">Amino-acid acetyltransferase</fullName>
            <ecNumber evidence="11">2.3.1.1</ecNumber>
        </recommendedName>
        <alternativeName>
            <fullName evidence="11">N-acetylglutamate synthase</fullName>
            <shortName evidence="11">AGSase</shortName>
        </alternativeName>
    </domain>
    <component>
        <recommendedName>
            <fullName evidence="11">Arginine biosynthesis bifunctional protein ArgJ alpha chain</fullName>
        </recommendedName>
    </component>
    <component>
        <recommendedName>
            <fullName evidence="11">Arginine biosynthesis bifunctional protein ArgJ beta chain</fullName>
        </recommendedName>
    </component>
</protein>
<dbReference type="EC" id="2.3.1.1" evidence="11"/>
<dbReference type="AlphaFoldDB" id="A0A0F3NM51"/>
<comment type="pathway">
    <text evidence="11">Amino-acid biosynthesis; L-arginine biosynthesis; N(2)-acetyl-L-ornithine from L-glutamate: step 1/4.</text>
</comment>
<evidence type="ECO:0000313" key="12">
    <source>
        <dbReference type="EMBL" id="KJV68861.1"/>
    </source>
</evidence>
<name>A0A0F3NM51_9RICK</name>
<evidence type="ECO:0000256" key="9">
    <source>
        <dbReference type="ARBA" id="ARBA00023268"/>
    </source>
</evidence>
<keyword evidence="8 11" id="KW-0068">Autocatalytic cleavage</keyword>
<feature type="active site" description="Nucleophile" evidence="11">
    <location>
        <position position="194"/>
    </location>
</feature>
<feature type="binding site" evidence="11">
    <location>
        <position position="281"/>
    </location>
    <ligand>
        <name>substrate</name>
    </ligand>
</feature>
<dbReference type="STRING" id="1359163.NLO413_0229"/>
<gene>
    <name evidence="11 12" type="primary">argJ</name>
    <name evidence="12" type="ORF">NLO413_0229</name>
</gene>
<dbReference type="Proteomes" id="UP000033562">
    <property type="component" value="Unassembled WGS sequence"/>
</dbReference>
<dbReference type="CDD" id="cd02152">
    <property type="entry name" value="OAT"/>
    <property type="match status" value="1"/>
</dbReference>
<dbReference type="InterPro" id="IPR016117">
    <property type="entry name" value="ArgJ-like_dom_sf"/>
</dbReference>
<evidence type="ECO:0000256" key="5">
    <source>
        <dbReference type="ARBA" id="ARBA00022571"/>
    </source>
</evidence>
<sequence length="409" mass="44376">MTFISPLAPKVFPQMPEIKGVKMLSICANIKASGKDDVLIVRLQPGSSVAGVFTTSYTAGSNIKYCKSIIPHGYASVLIVNSGNANVAVGDKGDQAVHEIVNACSKEFSCLPQEVYFSSTGIIGRVLPTENIKSVIINSEKKMTSTTWKEAAIAIMTTDTYPKMVTKQTNIGGVSVTINGICKGSGMIAPNMATMLGYIFTDASISPKILQKLLNEYTDVSFNSITVEGDMSTSDTVLMFATNVVKNPQVTSYNDSIIYDFKVALKDLMVEMAHLIVKDGEGAHKFITISVENMTSEKAAKKLAFSVANSPLVKTAIAGEDPNWGRIIMALGKAGEKFDQKQISIKIGGEFILKHGILCENCNINYIKNHMQNSEISILIDMNYGNKKAVVWTCDLTHTFIDINSLYST</sequence>
<feature type="site" description="Cleavage; by autolysis" evidence="11">
    <location>
        <begin position="193"/>
        <end position="194"/>
    </location>
</feature>
<feature type="binding site" evidence="11">
    <location>
        <position position="157"/>
    </location>
    <ligand>
        <name>substrate</name>
    </ligand>
</feature>
<dbReference type="Gene3D" id="3.10.20.340">
    <property type="entry name" value="ArgJ beta chain, C-terminal domain"/>
    <property type="match status" value="1"/>
</dbReference>
<dbReference type="RefSeq" id="WP_045808698.1">
    <property type="nucleotide sequence ID" value="NZ_LANX01000001.1"/>
</dbReference>
<comment type="subunit">
    <text evidence="3 11">Heterotetramer of two alpha and two beta chains.</text>
</comment>
<comment type="function">
    <text evidence="11">Catalyzes two activities which are involved in the cyclic version of arginine biosynthesis: the synthesis of N-acetylglutamate from glutamate and acetyl-CoA as the acetyl donor, and of ornithine by transacetylation between N(2)-acetylornithine and glutamate.</text>
</comment>
<comment type="catalytic activity">
    <reaction evidence="11">
        <text>N(2)-acetyl-L-ornithine + L-glutamate = N-acetyl-L-glutamate + L-ornithine</text>
        <dbReference type="Rhea" id="RHEA:15349"/>
        <dbReference type="ChEBI" id="CHEBI:29985"/>
        <dbReference type="ChEBI" id="CHEBI:44337"/>
        <dbReference type="ChEBI" id="CHEBI:46911"/>
        <dbReference type="ChEBI" id="CHEBI:57805"/>
        <dbReference type="EC" id="2.3.1.35"/>
    </reaction>
</comment>
<dbReference type="OrthoDB" id="9804242at2"/>
<dbReference type="NCBIfam" id="TIGR00120">
    <property type="entry name" value="ArgJ"/>
    <property type="match status" value="1"/>
</dbReference>
<feature type="binding site" evidence="11">
    <location>
        <position position="409"/>
    </location>
    <ligand>
        <name>substrate</name>
    </ligand>
</feature>
<feature type="site" description="Involved in the stabilization of negative charge on the oxyanion by the formation of the oxyanion hole" evidence="11">
    <location>
        <position position="121"/>
    </location>
</feature>
<comment type="pathway">
    <text evidence="11">Amino-acid biosynthesis; L-arginine biosynthesis; L-ornithine and N-acetyl-L-glutamate from L-glutamate and N(2)-acetyl-L-ornithine (cyclic): step 1/1.</text>
</comment>
<dbReference type="Pfam" id="PF01960">
    <property type="entry name" value="ArgJ"/>
    <property type="match status" value="1"/>
</dbReference>
<comment type="caution">
    <text evidence="12">The sequence shown here is derived from an EMBL/GenBank/DDBJ whole genome shotgun (WGS) entry which is preliminary data.</text>
</comment>
<dbReference type="UniPathway" id="UPA00068">
    <property type="reaction ID" value="UER00106"/>
</dbReference>
<dbReference type="InterPro" id="IPR042195">
    <property type="entry name" value="ArgJ_beta_C"/>
</dbReference>
<reference evidence="12 13" key="1">
    <citation type="submission" date="2015-02" db="EMBL/GenBank/DDBJ databases">
        <title>Genome Sequencing of Rickettsiales.</title>
        <authorList>
            <person name="Daugherty S.C."/>
            <person name="Su Q."/>
            <person name="Abolude K."/>
            <person name="Beier-Sexton M."/>
            <person name="Carlyon J.A."/>
            <person name="Carter R."/>
            <person name="Day N.P."/>
            <person name="Dumler S.J."/>
            <person name="Dyachenko V."/>
            <person name="Godinez A."/>
            <person name="Kurtti T.J."/>
            <person name="Lichay M."/>
            <person name="Mullins K.E."/>
            <person name="Ott S."/>
            <person name="Pappas-Brown V."/>
            <person name="Paris D.H."/>
            <person name="Patel P."/>
            <person name="Richards A.L."/>
            <person name="Sadzewicz L."/>
            <person name="Sears K."/>
            <person name="Seidman D."/>
            <person name="Sengamalay N."/>
            <person name="Stenos J."/>
            <person name="Tallon L.J."/>
            <person name="Vincent G."/>
            <person name="Fraser C.M."/>
            <person name="Munderloh U."/>
            <person name="Dunning-Hotopp J.C."/>
        </authorList>
    </citation>
    <scope>NUCLEOTIDE SEQUENCE [LARGE SCALE GENOMIC DNA]</scope>
    <source>
        <strain evidence="12 13">RAC413</strain>
    </source>
</reference>
<keyword evidence="5 11" id="KW-0055">Arginine biosynthesis</keyword>
<evidence type="ECO:0000313" key="13">
    <source>
        <dbReference type="Proteomes" id="UP000033562"/>
    </source>
</evidence>
<evidence type="ECO:0000256" key="7">
    <source>
        <dbReference type="ARBA" id="ARBA00022679"/>
    </source>
</evidence>
<evidence type="ECO:0000256" key="11">
    <source>
        <dbReference type="HAMAP-Rule" id="MF_01106"/>
    </source>
</evidence>
<evidence type="ECO:0000256" key="4">
    <source>
        <dbReference type="ARBA" id="ARBA00022490"/>
    </source>
</evidence>
<proteinExistence type="inferred from homology"/>
<keyword evidence="7 11" id="KW-0808">Transferase</keyword>
<dbReference type="EMBL" id="LANX01000001">
    <property type="protein sequence ID" value="KJV68861.1"/>
    <property type="molecule type" value="Genomic_DNA"/>
</dbReference>
<dbReference type="GO" id="GO:0006526">
    <property type="term" value="P:L-arginine biosynthetic process"/>
    <property type="evidence" value="ECO:0007669"/>
    <property type="project" value="UniProtKB-UniRule"/>
</dbReference>
<comment type="similarity">
    <text evidence="2 11">Belongs to the ArgJ family.</text>
</comment>
<dbReference type="EC" id="2.3.1.35" evidence="11"/>
<dbReference type="PATRIC" id="fig|1359163.3.peg.220"/>
<dbReference type="GO" id="GO:0004042">
    <property type="term" value="F:L-glutamate N-acetyltransferase activity"/>
    <property type="evidence" value="ECO:0007669"/>
    <property type="project" value="UniProtKB-UniRule"/>
</dbReference>
<evidence type="ECO:0000256" key="10">
    <source>
        <dbReference type="ARBA" id="ARBA00023315"/>
    </source>
</evidence>
<dbReference type="FunFam" id="3.60.70.12:FF:000001">
    <property type="entry name" value="Arginine biosynthesis bifunctional protein ArgJ, chloroplastic"/>
    <property type="match status" value="1"/>
</dbReference>
<feature type="chain" id="PRO_5023517261" description="Arginine biosynthesis bifunctional protein ArgJ alpha chain" evidence="11">
    <location>
        <begin position="1"/>
        <end position="193"/>
    </location>
</feature>
<evidence type="ECO:0000256" key="1">
    <source>
        <dbReference type="ARBA" id="ARBA00004496"/>
    </source>
</evidence>
<comment type="catalytic activity">
    <reaction evidence="11">
        <text>L-glutamate + acetyl-CoA = N-acetyl-L-glutamate + CoA + H(+)</text>
        <dbReference type="Rhea" id="RHEA:24292"/>
        <dbReference type="ChEBI" id="CHEBI:15378"/>
        <dbReference type="ChEBI" id="CHEBI:29985"/>
        <dbReference type="ChEBI" id="CHEBI:44337"/>
        <dbReference type="ChEBI" id="CHEBI:57287"/>
        <dbReference type="ChEBI" id="CHEBI:57288"/>
        <dbReference type="EC" id="2.3.1.1"/>
    </reaction>
</comment>
<keyword evidence="10 11" id="KW-0012">Acyltransferase</keyword>
<feature type="site" description="Involved in the stabilization of negative charge on the oxyanion by the formation of the oxyanion hole" evidence="11">
    <location>
        <position position="120"/>
    </location>
</feature>
<feature type="binding site" evidence="11">
    <location>
        <position position="194"/>
    </location>
    <ligand>
        <name>substrate</name>
    </ligand>
</feature>
<feature type="binding site" evidence="11">
    <location>
        <position position="183"/>
    </location>
    <ligand>
        <name>substrate</name>
    </ligand>
</feature>
<keyword evidence="9 11" id="KW-0511">Multifunctional enzyme</keyword>
<organism evidence="12 13">
    <name type="scientific">Candidatus Neoehrlichia procyonis str. RAC413</name>
    <dbReference type="NCBI Taxonomy" id="1359163"/>
    <lineage>
        <taxon>Bacteria</taxon>
        <taxon>Pseudomonadati</taxon>
        <taxon>Pseudomonadota</taxon>
        <taxon>Alphaproteobacteria</taxon>
        <taxon>Rickettsiales</taxon>
        <taxon>Anaplasmataceae</taxon>
        <taxon>Candidatus Neoehrlichia</taxon>
    </lineage>
</organism>
<dbReference type="PANTHER" id="PTHR23100:SF0">
    <property type="entry name" value="ARGININE BIOSYNTHESIS BIFUNCTIONAL PROTEIN ARGJ, MITOCHONDRIAL"/>
    <property type="match status" value="1"/>
</dbReference>
<feature type="binding site" evidence="11">
    <location>
        <position position="404"/>
    </location>
    <ligand>
        <name>substrate</name>
    </ligand>
</feature>
<dbReference type="HAMAP" id="MF_01106">
    <property type="entry name" value="ArgJ"/>
    <property type="match status" value="1"/>
</dbReference>
<evidence type="ECO:0000256" key="6">
    <source>
        <dbReference type="ARBA" id="ARBA00022605"/>
    </source>
</evidence>
<dbReference type="Gene3D" id="3.60.70.12">
    <property type="entry name" value="L-amino peptidase D-ALA esterase/amidase"/>
    <property type="match status" value="1"/>
</dbReference>
<keyword evidence="13" id="KW-1185">Reference proteome</keyword>
<dbReference type="SUPFAM" id="SSF56266">
    <property type="entry name" value="DmpA/ArgJ-like"/>
    <property type="match status" value="1"/>
</dbReference>
<feature type="chain" id="PRO_5023517262" description="Arginine biosynthesis bifunctional protein ArgJ beta chain" evidence="11">
    <location>
        <begin position="194"/>
        <end position="409"/>
    </location>
</feature>
<keyword evidence="4 11" id="KW-0963">Cytoplasm</keyword>
<dbReference type="NCBIfam" id="NF003802">
    <property type="entry name" value="PRK05388.1"/>
    <property type="match status" value="1"/>
</dbReference>
<dbReference type="GO" id="GO:0006592">
    <property type="term" value="P:ornithine biosynthetic process"/>
    <property type="evidence" value="ECO:0007669"/>
    <property type="project" value="TreeGrafter"/>
</dbReference>
<keyword evidence="6 11" id="KW-0028">Amino-acid biosynthesis</keyword>
<dbReference type="PANTHER" id="PTHR23100">
    <property type="entry name" value="ARGININE BIOSYNTHESIS BIFUNCTIONAL PROTEIN ARGJ"/>
    <property type="match status" value="1"/>
</dbReference>